<proteinExistence type="predicted"/>
<protein>
    <recommendedName>
        <fullName evidence="1">Transcription factor CBF/NF-Y/archaeal histone domain-containing protein</fullName>
    </recommendedName>
</protein>
<name>A0A0M0JF78_9EUKA</name>
<dbReference type="Pfam" id="PF00808">
    <property type="entry name" value="CBFD_NFYB_HMF"/>
    <property type="match status" value="1"/>
</dbReference>
<evidence type="ECO:0000313" key="2">
    <source>
        <dbReference type="EMBL" id="KOO25090.1"/>
    </source>
</evidence>
<gene>
    <name evidence="2" type="ORF">Ctob_002417</name>
</gene>
<dbReference type="InterPro" id="IPR009072">
    <property type="entry name" value="Histone-fold"/>
</dbReference>
<organism evidence="2 3">
    <name type="scientific">Chrysochromulina tobinii</name>
    <dbReference type="NCBI Taxonomy" id="1460289"/>
    <lineage>
        <taxon>Eukaryota</taxon>
        <taxon>Haptista</taxon>
        <taxon>Haptophyta</taxon>
        <taxon>Prymnesiophyceae</taxon>
        <taxon>Prymnesiales</taxon>
        <taxon>Chrysochromulinaceae</taxon>
        <taxon>Chrysochromulina</taxon>
    </lineage>
</organism>
<dbReference type="EMBL" id="JWZX01003019">
    <property type="protein sequence ID" value="KOO25090.1"/>
    <property type="molecule type" value="Genomic_DNA"/>
</dbReference>
<dbReference type="AlphaFoldDB" id="A0A0M0JF78"/>
<reference evidence="3" key="1">
    <citation type="journal article" date="2015" name="PLoS Genet.">
        <title>Genome Sequence and Transcriptome Analyses of Chrysochromulina tobin: Metabolic Tools for Enhanced Algal Fitness in the Prominent Order Prymnesiales (Haptophyceae).</title>
        <authorList>
            <person name="Hovde B.T."/>
            <person name="Deodato C.R."/>
            <person name="Hunsperger H.M."/>
            <person name="Ryken S.A."/>
            <person name="Yost W."/>
            <person name="Jha R.K."/>
            <person name="Patterson J."/>
            <person name="Monnat R.J. Jr."/>
            <person name="Barlow S.B."/>
            <person name="Starkenburg S.R."/>
            <person name="Cattolico R.A."/>
        </authorList>
    </citation>
    <scope>NUCLEOTIDE SEQUENCE</scope>
    <source>
        <strain evidence="3">CCMP291</strain>
    </source>
</reference>
<evidence type="ECO:0000259" key="1">
    <source>
        <dbReference type="Pfam" id="PF00808"/>
    </source>
</evidence>
<evidence type="ECO:0000313" key="3">
    <source>
        <dbReference type="Proteomes" id="UP000037460"/>
    </source>
</evidence>
<keyword evidence="3" id="KW-1185">Reference proteome</keyword>
<dbReference type="InterPro" id="IPR003958">
    <property type="entry name" value="CBFA_NFYB_domain"/>
</dbReference>
<dbReference type="GO" id="GO:0046982">
    <property type="term" value="F:protein heterodimerization activity"/>
    <property type="evidence" value="ECO:0007669"/>
    <property type="project" value="InterPro"/>
</dbReference>
<sequence>MSTVAAVDRSSNLRSSFGTGAAGATCAPSLPLVVRVDSGSNKGMSPLASRVRTGLPTSYPFCRDSAQVEAVTATYFARQLTAVIARSHQGEALSELPISLTKRVMKQDAVNMHLRMVSAEAVDLMACGNELFIGLVTELAWHVSTLPGKRVTVDLRDLQVG</sequence>
<dbReference type="Gene3D" id="1.10.20.10">
    <property type="entry name" value="Histone, subunit A"/>
    <property type="match status" value="1"/>
</dbReference>
<dbReference type="Proteomes" id="UP000037460">
    <property type="component" value="Unassembled WGS sequence"/>
</dbReference>
<accession>A0A0M0JF78</accession>
<dbReference type="SUPFAM" id="SSF47113">
    <property type="entry name" value="Histone-fold"/>
    <property type="match status" value="1"/>
</dbReference>
<comment type="caution">
    <text evidence="2">The sequence shown here is derived from an EMBL/GenBank/DDBJ whole genome shotgun (WGS) entry which is preliminary data.</text>
</comment>
<feature type="domain" description="Transcription factor CBF/NF-Y/archaeal histone" evidence="1">
    <location>
        <begin position="95"/>
        <end position="158"/>
    </location>
</feature>